<dbReference type="Proteomes" id="UP000317648">
    <property type="component" value="Chromosome"/>
</dbReference>
<organism evidence="1 2">
    <name type="scientific">Lignipirellula cremea</name>
    <dbReference type="NCBI Taxonomy" id="2528010"/>
    <lineage>
        <taxon>Bacteria</taxon>
        <taxon>Pseudomonadati</taxon>
        <taxon>Planctomycetota</taxon>
        <taxon>Planctomycetia</taxon>
        <taxon>Pirellulales</taxon>
        <taxon>Pirellulaceae</taxon>
        <taxon>Lignipirellula</taxon>
    </lineage>
</organism>
<dbReference type="AlphaFoldDB" id="A0A518DQ99"/>
<evidence type="ECO:0000313" key="2">
    <source>
        <dbReference type="Proteomes" id="UP000317648"/>
    </source>
</evidence>
<evidence type="ECO:0000313" key="1">
    <source>
        <dbReference type="EMBL" id="QDU94010.1"/>
    </source>
</evidence>
<proteinExistence type="predicted"/>
<protein>
    <submittedName>
        <fullName evidence="1">Aldose 1-epimerase</fullName>
        <ecNumber evidence="1">5.1.3.3</ecNumber>
    </submittedName>
</protein>
<dbReference type="GO" id="GO:0004034">
    <property type="term" value="F:aldose 1-epimerase activity"/>
    <property type="evidence" value="ECO:0007669"/>
    <property type="project" value="UniProtKB-EC"/>
</dbReference>
<dbReference type="CDD" id="cd01081">
    <property type="entry name" value="Aldose_epim"/>
    <property type="match status" value="1"/>
</dbReference>
<dbReference type="EMBL" id="CP036433">
    <property type="protein sequence ID" value="QDU94010.1"/>
    <property type="molecule type" value="Genomic_DNA"/>
</dbReference>
<dbReference type="OrthoDB" id="9795355at2"/>
<dbReference type="GO" id="GO:0005975">
    <property type="term" value="P:carbohydrate metabolic process"/>
    <property type="evidence" value="ECO:0007669"/>
    <property type="project" value="InterPro"/>
</dbReference>
<keyword evidence="2" id="KW-1185">Reference proteome</keyword>
<reference evidence="1 2" key="1">
    <citation type="submission" date="2019-02" db="EMBL/GenBank/DDBJ databases">
        <title>Deep-cultivation of Planctomycetes and their phenomic and genomic characterization uncovers novel biology.</title>
        <authorList>
            <person name="Wiegand S."/>
            <person name="Jogler M."/>
            <person name="Boedeker C."/>
            <person name="Pinto D."/>
            <person name="Vollmers J."/>
            <person name="Rivas-Marin E."/>
            <person name="Kohn T."/>
            <person name="Peeters S.H."/>
            <person name="Heuer A."/>
            <person name="Rast P."/>
            <person name="Oberbeckmann S."/>
            <person name="Bunk B."/>
            <person name="Jeske O."/>
            <person name="Meyerdierks A."/>
            <person name="Storesund J.E."/>
            <person name="Kallscheuer N."/>
            <person name="Luecker S."/>
            <person name="Lage O.M."/>
            <person name="Pohl T."/>
            <person name="Merkel B.J."/>
            <person name="Hornburger P."/>
            <person name="Mueller R.-W."/>
            <person name="Bruemmer F."/>
            <person name="Labrenz M."/>
            <person name="Spormann A.M."/>
            <person name="Op den Camp H."/>
            <person name="Overmann J."/>
            <person name="Amann R."/>
            <person name="Jetten M.S.M."/>
            <person name="Mascher T."/>
            <person name="Medema M.H."/>
            <person name="Devos D.P."/>
            <person name="Kaster A.-K."/>
            <person name="Ovreas L."/>
            <person name="Rohde M."/>
            <person name="Galperin M.Y."/>
            <person name="Jogler C."/>
        </authorList>
    </citation>
    <scope>NUCLEOTIDE SEQUENCE [LARGE SCALE GENOMIC DNA]</scope>
    <source>
        <strain evidence="1 2">Pla85_3_4</strain>
    </source>
</reference>
<dbReference type="KEGG" id="lcre:Pla8534_17960"/>
<dbReference type="Pfam" id="PF01263">
    <property type="entry name" value="Aldose_epim"/>
    <property type="match status" value="1"/>
</dbReference>
<dbReference type="EC" id="5.1.3.3" evidence="1"/>
<dbReference type="InterPro" id="IPR011013">
    <property type="entry name" value="Gal_mutarotase_sf_dom"/>
</dbReference>
<dbReference type="Gene3D" id="2.70.98.10">
    <property type="match status" value="1"/>
</dbReference>
<accession>A0A518DQ99</accession>
<keyword evidence="1" id="KW-0413">Isomerase</keyword>
<sequence length="314" mass="34116">MSDSLITLTEAVSGATAVIALDRGCNCFSLRLPHQEQPTELLWSEPGFPQGAGGAAHSGIPLLFPFPGRLASNRIVWQGEEFSVTTDPGELPIHGFVYDRPWRLLDRTDTTASAEFVLSRDGADGAACWPADFRLVARFALTAASLTIVVEIENVDCRPLPWGLGLHPYFRLAATASPEDAAACRVQLPVAQTWEMEGPFATGEFRELGNALSLHLGMRFSQIDLDLGFTGLQWFDETATCRLLDTTGRQVSIAWGPEFPHLVVYTPPHREAICLEPWTCLPDPLRLHEAGIASGLRLLAPGETIAATVTITQG</sequence>
<dbReference type="SUPFAM" id="SSF74650">
    <property type="entry name" value="Galactose mutarotase-like"/>
    <property type="match status" value="1"/>
</dbReference>
<gene>
    <name evidence="1" type="primary">galM</name>
    <name evidence="1" type="ORF">Pla8534_17960</name>
</gene>
<name>A0A518DQ99_9BACT</name>
<dbReference type="RefSeq" id="WP_145051706.1">
    <property type="nucleotide sequence ID" value="NZ_CP036433.1"/>
</dbReference>
<dbReference type="GO" id="GO:0030246">
    <property type="term" value="F:carbohydrate binding"/>
    <property type="evidence" value="ECO:0007669"/>
    <property type="project" value="InterPro"/>
</dbReference>
<dbReference type="InterPro" id="IPR014718">
    <property type="entry name" value="GH-type_carb-bd"/>
</dbReference>
<dbReference type="InterPro" id="IPR008183">
    <property type="entry name" value="Aldose_1/G6P_1-epimerase"/>
</dbReference>